<accession>A0A3L6SWH9</accession>
<feature type="region of interest" description="Disordered" evidence="1">
    <location>
        <begin position="73"/>
        <end position="94"/>
    </location>
</feature>
<dbReference type="EMBL" id="PQIB02000003">
    <property type="protein sequence ID" value="RLN28779.1"/>
    <property type="molecule type" value="Genomic_DNA"/>
</dbReference>
<dbReference type="AlphaFoldDB" id="A0A3L6SWH9"/>
<dbReference type="Proteomes" id="UP000275267">
    <property type="component" value="Unassembled WGS sequence"/>
</dbReference>
<organism evidence="2 3">
    <name type="scientific">Panicum miliaceum</name>
    <name type="common">Proso millet</name>
    <name type="synonym">Broomcorn millet</name>
    <dbReference type="NCBI Taxonomy" id="4540"/>
    <lineage>
        <taxon>Eukaryota</taxon>
        <taxon>Viridiplantae</taxon>
        <taxon>Streptophyta</taxon>
        <taxon>Embryophyta</taxon>
        <taxon>Tracheophyta</taxon>
        <taxon>Spermatophyta</taxon>
        <taxon>Magnoliopsida</taxon>
        <taxon>Liliopsida</taxon>
        <taxon>Poales</taxon>
        <taxon>Poaceae</taxon>
        <taxon>PACMAD clade</taxon>
        <taxon>Panicoideae</taxon>
        <taxon>Panicodae</taxon>
        <taxon>Paniceae</taxon>
        <taxon>Panicinae</taxon>
        <taxon>Panicum</taxon>
        <taxon>Panicum sect. Panicum</taxon>
    </lineage>
</organism>
<evidence type="ECO:0000313" key="2">
    <source>
        <dbReference type="EMBL" id="RLN28779.1"/>
    </source>
</evidence>
<protein>
    <submittedName>
        <fullName evidence="2">Uncharacterized protein</fullName>
    </submittedName>
</protein>
<proteinExistence type="predicted"/>
<feature type="region of interest" description="Disordered" evidence="1">
    <location>
        <begin position="113"/>
        <end position="133"/>
    </location>
</feature>
<gene>
    <name evidence="2" type="ORF">C2845_PM05G14910</name>
</gene>
<sequence>MYLLMIFLKKNQRFMSDGGKPDVTAKDCMEMLKELNVTNQRLEKHMNMTDQVMLVLFGFTVGALTAIGAENMSNKQESSKTADEVTKTKDQLERGMSLLKRTEASIAELKELVRSGAAESPGSEDKTPPSSST</sequence>
<comment type="caution">
    <text evidence="2">The sequence shown here is derived from an EMBL/GenBank/DDBJ whole genome shotgun (WGS) entry which is preliminary data.</text>
</comment>
<feature type="compositionally biased region" description="Basic and acidic residues" evidence="1">
    <location>
        <begin position="77"/>
        <end position="93"/>
    </location>
</feature>
<evidence type="ECO:0000313" key="3">
    <source>
        <dbReference type="Proteomes" id="UP000275267"/>
    </source>
</evidence>
<name>A0A3L6SWH9_PANMI</name>
<keyword evidence="3" id="KW-1185">Reference proteome</keyword>
<reference evidence="3" key="1">
    <citation type="journal article" date="2019" name="Nat. Commun.">
        <title>The genome of broomcorn millet.</title>
        <authorList>
            <person name="Zou C."/>
            <person name="Miki D."/>
            <person name="Li D."/>
            <person name="Tang Q."/>
            <person name="Xiao L."/>
            <person name="Rajput S."/>
            <person name="Deng P."/>
            <person name="Jia W."/>
            <person name="Huang R."/>
            <person name="Zhang M."/>
            <person name="Sun Y."/>
            <person name="Hu J."/>
            <person name="Fu X."/>
            <person name="Schnable P.S."/>
            <person name="Li F."/>
            <person name="Zhang H."/>
            <person name="Feng B."/>
            <person name="Zhu X."/>
            <person name="Liu R."/>
            <person name="Schnable J.C."/>
            <person name="Zhu J.-K."/>
            <person name="Zhang H."/>
        </authorList>
    </citation>
    <scope>NUCLEOTIDE SEQUENCE [LARGE SCALE GENOMIC DNA]</scope>
</reference>
<evidence type="ECO:0000256" key="1">
    <source>
        <dbReference type="SAM" id="MobiDB-lite"/>
    </source>
</evidence>